<dbReference type="GO" id="GO:0005524">
    <property type="term" value="F:ATP binding"/>
    <property type="evidence" value="ECO:0007669"/>
    <property type="project" value="UniProtKB-KW"/>
</dbReference>
<evidence type="ECO:0000256" key="1">
    <source>
        <dbReference type="ARBA" id="ARBA00011738"/>
    </source>
</evidence>
<keyword evidence="2" id="KW-0436">Ligase</keyword>
<keyword evidence="3" id="KW-0547">Nucleotide-binding</keyword>
<dbReference type="InterPro" id="IPR045864">
    <property type="entry name" value="aa-tRNA-synth_II/BPL/LPL"/>
</dbReference>
<protein>
    <submittedName>
        <fullName evidence="7">Lysyl-tRNA synthetase, class 2</fullName>
    </submittedName>
</protein>
<dbReference type="InterPro" id="IPR006195">
    <property type="entry name" value="aa-tRNA-synth_II"/>
</dbReference>
<dbReference type="OrthoDB" id="9802326at2"/>
<dbReference type="PROSITE" id="PS50862">
    <property type="entry name" value="AA_TRNA_LIGASE_II"/>
    <property type="match status" value="1"/>
</dbReference>
<evidence type="ECO:0000256" key="3">
    <source>
        <dbReference type="ARBA" id="ARBA00022741"/>
    </source>
</evidence>
<dbReference type="RefSeq" id="WP_072325068.1">
    <property type="nucleotide sequence ID" value="NZ_FPJW01000002.1"/>
</dbReference>
<dbReference type="GO" id="GO:0004824">
    <property type="term" value="F:lysine-tRNA ligase activity"/>
    <property type="evidence" value="ECO:0007669"/>
    <property type="project" value="InterPro"/>
</dbReference>
<dbReference type="STRING" id="1122209.SAMN02745752_00823"/>
<dbReference type="EMBL" id="FPJW01000002">
    <property type="protein sequence ID" value="SFX21172.1"/>
    <property type="molecule type" value="Genomic_DNA"/>
</dbReference>
<dbReference type="InterPro" id="IPR004525">
    <property type="entry name" value="EpmA"/>
</dbReference>
<dbReference type="PRINTS" id="PR00982">
    <property type="entry name" value="TRNASYNTHLYS"/>
</dbReference>
<evidence type="ECO:0000256" key="5">
    <source>
        <dbReference type="ARBA" id="ARBA00052794"/>
    </source>
</evidence>
<dbReference type="PANTHER" id="PTHR42918">
    <property type="entry name" value="LYSYL-TRNA SYNTHETASE"/>
    <property type="match status" value="1"/>
</dbReference>
<sequence length="317" mass="34873">MTDKVNSLLLKRAGLLNVTRLFFARRGVLEVNTPVLGPGGSTDPLLDSFVTQLEGGSAQSQTLYLQTSPEFYMKRLLAAGSGPIYQLGPCFRNGEVSRRHNPEFLMLEWYRPGWSLVELEHECCALVDELLGAASYTRLTYREAFLQQVGLDPFAASLDALRAACVACSGINAEQLDRDACLDLLISHQVEPGFKKLGRVVLYEFPASQAALAQVHQDAYGHAVASRFELYVDGLELANAYQELTAADEQAARFQADNAQRRALGKEQISPDTKLIEALQQGLPECSGIALGFDRLVMLALQAESLDEVLTFSALRW</sequence>
<proteinExistence type="predicted"/>
<dbReference type="GO" id="GO:0006430">
    <property type="term" value="P:lysyl-tRNA aminoacylation"/>
    <property type="evidence" value="ECO:0007669"/>
    <property type="project" value="InterPro"/>
</dbReference>
<evidence type="ECO:0000256" key="4">
    <source>
        <dbReference type="ARBA" id="ARBA00022840"/>
    </source>
</evidence>
<dbReference type="GO" id="GO:0005829">
    <property type="term" value="C:cytosol"/>
    <property type="evidence" value="ECO:0007669"/>
    <property type="project" value="TreeGrafter"/>
</dbReference>
<dbReference type="FunFam" id="3.30.930.10:FF:000017">
    <property type="entry name" value="Elongation factor P--(R)-beta-lysine ligase"/>
    <property type="match status" value="1"/>
</dbReference>
<keyword evidence="7" id="KW-0030">Aminoacyl-tRNA synthetase</keyword>
<evidence type="ECO:0000313" key="8">
    <source>
        <dbReference type="Proteomes" id="UP000182350"/>
    </source>
</evidence>
<evidence type="ECO:0000313" key="7">
    <source>
        <dbReference type="EMBL" id="SFX21172.1"/>
    </source>
</evidence>
<dbReference type="PANTHER" id="PTHR42918:SF6">
    <property type="entry name" value="ELONGATION FACTOR P--(R)-BETA-LYSINE LIGASE"/>
    <property type="match status" value="1"/>
</dbReference>
<reference evidence="7 8" key="1">
    <citation type="submission" date="2016-11" db="EMBL/GenBank/DDBJ databases">
        <authorList>
            <person name="Jaros S."/>
            <person name="Januszkiewicz K."/>
            <person name="Wedrychowicz H."/>
        </authorList>
    </citation>
    <scope>NUCLEOTIDE SEQUENCE [LARGE SCALE GENOMIC DNA]</scope>
    <source>
        <strain evidence="7 8">DSM 21637</strain>
    </source>
</reference>
<dbReference type="NCBIfam" id="TIGR00462">
    <property type="entry name" value="genX"/>
    <property type="match status" value="1"/>
</dbReference>
<name>A0A1K1V8U0_9GAMM</name>
<dbReference type="SUPFAM" id="SSF55681">
    <property type="entry name" value="Class II aaRS and biotin synthetases"/>
    <property type="match status" value="1"/>
</dbReference>
<evidence type="ECO:0000256" key="2">
    <source>
        <dbReference type="ARBA" id="ARBA00022598"/>
    </source>
</evidence>
<dbReference type="Pfam" id="PF00152">
    <property type="entry name" value="tRNA-synt_2"/>
    <property type="match status" value="1"/>
</dbReference>
<keyword evidence="4" id="KW-0067">ATP-binding</keyword>
<dbReference type="GO" id="GO:0000049">
    <property type="term" value="F:tRNA binding"/>
    <property type="evidence" value="ECO:0007669"/>
    <property type="project" value="TreeGrafter"/>
</dbReference>
<accession>A0A1K1V8U0</accession>
<dbReference type="AlphaFoldDB" id="A0A1K1V8U0"/>
<keyword evidence="8" id="KW-1185">Reference proteome</keyword>
<organism evidence="7 8">
    <name type="scientific">Marinospirillum alkaliphilum DSM 21637</name>
    <dbReference type="NCBI Taxonomy" id="1122209"/>
    <lineage>
        <taxon>Bacteria</taxon>
        <taxon>Pseudomonadati</taxon>
        <taxon>Pseudomonadota</taxon>
        <taxon>Gammaproteobacteria</taxon>
        <taxon>Oceanospirillales</taxon>
        <taxon>Oceanospirillaceae</taxon>
        <taxon>Marinospirillum</taxon>
    </lineage>
</organism>
<evidence type="ECO:0000259" key="6">
    <source>
        <dbReference type="PROSITE" id="PS50862"/>
    </source>
</evidence>
<feature type="domain" description="Aminoacyl-transfer RNA synthetases class-II family profile" evidence="6">
    <location>
        <begin position="15"/>
        <end position="307"/>
    </location>
</feature>
<gene>
    <name evidence="7" type="ORF">SAMN02745752_00823</name>
</gene>
<dbReference type="InterPro" id="IPR004364">
    <property type="entry name" value="Aa-tRNA-synt_II"/>
</dbReference>
<comment type="subunit">
    <text evidence="1">Homodimer.</text>
</comment>
<dbReference type="Gene3D" id="3.30.930.10">
    <property type="entry name" value="Bira Bifunctional Protein, Domain 2"/>
    <property type="match status" value="1"/>
</dbReference>
<dbReference type="InterPro" id="IPR018149">
    <property type="entry name" value="Lys-tRNA-synth_II_C"/>
</dbReference>
<dbReference type="NCBIfam" id="NF006828">
    <property type="entry name" value="PRK09350.1"/>
    <property type="match status" value="1"/>
</dbReference>
<comment type="catalytic activity">
    <reaction evidence="5">
        <text>D-beta-lysine + L-lysyl-[protein] + ATP = N(6)-((3R)-3,6-diaminohexanoyl)-L-lysyl-[protein] + AMP + diphosphate + H(+)</text>
        <dbReference type="Rhea" id="RHEA:83435"/>
        <dbReference type="Rhea" id="RHEA-COMP:9752"/>
        <dbReference type="Rhea" id="RHEA-COMP:20131"/>
        <dbReference type="ChEBI" id="CHEBI:15378"/>
        <dbReference type="ChEBI" id="CHEBI:29969"/>
        <dbReference type="ChEBI" id="CHEBI:30616"/>
        <dbReference type="ChEBI" id="CHEBI:33019"/>
        <dbReference type="ChEBI" id="CHEBI:84138"/>
        <dbReference type="ChEBI" id="CHEBI:156053"/>
        <dbReference type="ChEBI" id="CHEBI:456215"/>
    </reaction>
    <physiologicalReaction direction="left-to-right" evidence="5">
        <dbReference type="Rhea" id="RHEA:83436"/>
    </physiologicalReaction>
</comment>
<dbReference type="Proteomes" id="UP000182350">
    <property type="component" value="Unassembled WGS sequence"/>
</dbReference>